<proteinExistence type="predicted"/>
<keyword evidence="2" id="KW-1185">Reference proteome</keyword>
<name>A0ABX9EP34_9GAMM</name>
<comment type="caution">
    <text evidence="1">The sequence shown here is derived from an EMBL/GenBank/DDBJ whole genome shotgun (WGS) entry which is preliminary data.</text>
</comment>
<protein>
    <submittedName>
        <fullName evidence="1">Uncharacterized protein</fullName>
    </submittedName>
</protein>
<evidence type="ECO:0000313" key="2">
    <source>
        <dbReference type="Proteomes" id="UP000250186"/>
    </source>
</evidence>
<gene>
    <name evidence="1" type="ORF">AU492_12305</name>
</gene>
<organism evidence="1 2">
    <name type="scientific">Lonsdalea populi</name>
    <dbReference type="NCBI Taxonomy" id="1172565"/>
    <lineage>
        <taxon>Bacteria</taxon>
        <taxon>Pseudomonadati</taxon>
        <taxon>Pseudomonadota</taxon>
        <taxon>Gammaproteobacteria</taxon>
        <taxon>Enterobacterales</taxon>
        <taxon>Pectobacteriaceae</taxon>
        <taxon>Lonsdalea</taxon>
    </lineage>
</organism>
<reference evidence="1 2" key="1">
    <citation type="submission" date="2016-02" db="EMBL/GenBank/DDBJ databases">
        <title>Species-wide whole genome sequencing reveals diversity, host range in Lonsdalea quercina.</title>
        <authorList>
            <person name="Li Y."/>
        </authorList>
    </citation>
    <scope>NUCLEOTIDE SEQUENCE [LARGE SCALE GENOMIC DNA]</scope>
    <source>
        <strain evidence="1 2">CFCC 12721</strain>
    </source>
</reference>
<evidence type="ECO:0000313" key="1">
    <source>
        <dbReference type="EMBL" id="RAT32500.1"/>
    </source>
</evidence>
<dbReference type="Proteomes" id="UP000250186">
    <property type="component" value="Unassembled WGS sequence"/>
</dbReference>
<sequence>MNSIMLSIVTRTAQFFSQLSAEMHQQQVAWFTNPSGRSSFRADVVQDHDGFTAIISRRTRGSSYHWRYQQLTRTQHFASSRKALREGRRFAKQLADLRYRFD</sequence>
<dbReference type="RefSeq" id="WP_112092585.1">
    <property type="nucleotide sequence ID" value="NZ_LUSR01000084.1"/>
</dbReference>
<accession>A0ABX9EP34</accession>
<dbReference type="EMBL" id="LUSW01000028">
    <property type="protein sequence ID" value="RAT32500.1"/>
    <property type="molecule type" value="Genomic_DNA"/>
</dbReference>